<comment type="caution">
    <text evidence="2">Lacks conserved residue(s) required for the propagation of feature annotation.</text>
</comment>
<keyword evidence="2" id="KW-1015">Disulfide bond</keyword>
<dbReference type="GeneID" id="116307754"/>
<sequence length="370" mass="42144">MHLLYFLVFGIFLHNLSTESRKVTPEGIVTERFKADAFRRITSHLIEKHIVNKLGSCAFRCSKNLECISFNFGNRINGKHDCELLRTDKYNSRSSYVTSTDFHYFYPVNKCQLQEPCSANTSSCLPEYDTDGYRCKCKSGIGGEDCQKICKDCSQLHALNFTSDGVYFIDPDGLGAFPVYCNMTNGGWTLFQKRFDGSVRFNRKWQEYKTGFGNVSGEFWLGFDKILRLLRRPGIPPPSLLVDVENWNGDSGYSEYSTFSIANESDSYRLTVSGYSGTAGDSLSTASSSNSREIHSGMQFSTSDNDNDMADPNWSCAIEYEGPWWHNNCGLSHLNGRYEKDTINSEYKVMYWWSLKSNYAGIRKSEMKLK</sequence>
<evidence type="ECO:0000313" key="7">
    <source>
        <dbReference type="RefSeq" id="XP_031573915.1"/>
    </source>
</evidence>
<dbReference type="PROSITE" id="PS51406">
    <property type="entry name" value="FIBRINOGEN_C_2"/>
    <property type="match status" value="1"/>
</dbReference>
<feature type="signal peptide" evidence="3">
    <location>
        <begin position="1"/>
        <end position="18"/>
    </location>
</feature>
<evidence type="ECO:0000259" key="4">
    <source>
        <dbReference type="PROSITE" id="PS50026"/>
    </source>
</evidence>
<evidence type="ECO:0000256" key="3">
    <source>
        <dbReference type="SAM" id="SignalP"/>
    </source>
</evidence>
<evidence type="ECO:0000256" key="2">
    <source>
        <dbReference type="PROSITE-ProRule" id="PRU00076"/>
    </source>
</evidence>
<dbReference type="SUPFAM" id="SSF56496">
    <property type="entry name" value="Fibrinogen C-terminal domain-like"/>
    <property type="match status" value="1"/>
</dbReference>
<organism evidence="6 7">
    <name type="scientific">Actinia tenebrosa</name>
    <name type="common">Australian red waratah sea anemone</name>
    <dbReference type="NCBI Taxonomy" id="6105"/>
    <lineage>
        <taxon>Eukaryota</taxon>
        <taxon>Metazoa</taxon>
        <taxon>Cnidaria</taxon>
        <taxon>Anthozoa</taxon>
        <taxon>Hexacorallia</taxon>
        <taxon>Actiniaria</taxon>
        <taxon>Actiniidae</taxon>
        <taxon>Actinia</taxon>
    </lineage>
</organism>
<dbReference type="NCBIfam" id="NF040941">
    <property type="entry name" value="GGGWT_bact"/>
    <property type="match status" value="1"/>
</dbReference>
<comment type="similarity">
    <text evidence="1">Belongs to the EGF domain peptide family.</text>
</comment>
<dbReference type="InterPro" id="IPR014716">
    <property type="entry name" value="Fibrinogen_a/b/g_C_1"/>
</dbReference>
<name>A0A6P8JAT0_ACTTE</name>
<dbReference type="Pfam" id="PF00147">
    <property type="entry name" value="Fibrinogen_C"/>
    <property type="match status" value="1"/>
</dbReference>
<dbReference type="PANTHER" id="PTHR19143:SF394">
    <property type="entry name" value="ANGIOPOIETIN-RELATED PROTEIN 3-LIKE"/>
    <property type="match status" value="1"/>
</dbReference>
<keyword evidence="3" id="KW-0732">Signal</keyword>
<accession>A0A6P8JAT0</accession>
<dbReference type="InterPro" id="IPR003609">
    <property type="entry name" value="Pan_app"/>
</dbReference>
<feature type="disulfide bond" evidence="2">
    <location>
        <begin position="137"/>
        <end position="146"/>
    </location>
</feature>
<dbReference type="AlphaFoldDB" id="A0A6P8JAT0"/>
<protein>
    <submittedName>
        <fullName evidence="7">Fibrinogen-like protein A isoform X1</fullName>
    </submittedName>
</protein>
<proteinExistence type="inferred from homology"/>
<evidence type="ECO:0000313" key="6">
    <source>
        <dbReference type="Proteomes" id="UP000515163"/>
    </source>
</evidence>
<dbReference type="InterPro" id="IPR002181">
    <property type="entry name" value="Fibrinogen_a/b/g_C_dom"/>
</dbReference>
<gene>
    <name evidence="7" type="primary">LOC116307754</name>
</gene>
<dbReference type="KEGG" id="aten:116307754"/>
<dbReference type="OrthoDB" id="5946302at2759"/>
<dbReference type="PROSITE" id="PS50026">
    <property type="entry name" value="EGF_3"/>
    <property type="match status" value="1"/>
</dbReference>
<dbReference type="Pfam" id="PF00024">
    <property type="entry name" value="PAN_1"/>
    <property type="match status" value="1"/>
</dbReference>
<feature type="domain" description="Fibrinogen C-terminal" evidence="5">
    <location>
        <begin position="144"/>
        <end position="370"/>
    </location>
</feature>
<evidence type="ECO:0000256" key="1">
    <source>
        <dbReference type="ARBA" id="ARBA00006373"/>
    </source>
</evidence>
<reference evidence="7" key="1">
    <citation type="submission" date="2025-08" db="UniProtKB">
        <authorList>
            <consortium name="RefSeq"/>
        </authorList>
    </citation>
    <scope>IDENTIFICATION</scope>
    <source>
        <tissue evidence="7">Tentacle</tissue>
    </source>
</reference>
<evidence type="ECO:0000259" key="5">
    <source>
        <dbReference type="PROSITE" id="PS51406"/>
    </source>
</evidence>
<dbReference type="Proteomes" id="UP000515163">
    <property type="component" value="Unplaced"/>
</dbReference>
<dbReference type="GO" id="GO:0005615">
    <property type="term" value="C:extracellular space"/>
    <property type="evidence" value="ECO:0007669"/>
    <property type="project" value="TreeGrafter"/>
</dbReference>
<dbReference type="InterPro" id="IPR050373">
    <property type="entry name" value="Fibrinogen_C-term_domain"/>
</dbReference>
<dbReference type="InterPro" id="IPR000742">
    <property type="entry name" value="EGF"/>
</dbReference>
<dbReference type="Gene3D" id="3.90.215.10">
    <property type="entry name" value="Gamma Fibrinogen, chain A, domain 1"/>
    <property type="match status" value="1"/>
</dbReference>
<dbReference type="PANTHER" id="PTHR19143">
    <property type="entry name" value="FIBRINOGEN/TENASCIN/ANGIOPOEITIN"/>
    <property type="match status" value="1"/>
</dbReference>
<feature type="domain" description="EGF-like" evidence="4">
    <location>
        <begin position="107"/>
        <end position="147"/>
    </location>
</feature>
<dbReference type="RefSeq" id="XP_031573915.1">
    <property type="nucleotide sequence ID" value="XM_031718055.1"/>
</dbReference>
<dbReference type="SMART" id="SM00186">
    <property type="entry name" value="FBG"/>
    <property type="match status" value="1"/>
</dbReference>
<dbReference type="CDD" id="cd00087">
    <property type="entry name" value="FReD"/>
    <property type="match status" value="1"/>
</dbReference>
<dbReference type="InterPro" id="IPR036056">
    <property type="entry name" value="Fibrinogen-like_C"/>
</dbReference>
<dbReference type="PROSITE" id="PS00022">
    <property type="entry name" value="EGF_1"/>
    <property type="match status" value="1"/>
</dbReference>
<keyword evidence="2" id="KW-0245">EGF-like domain</keyword>
<feature type="chain" id="PRO_5027716064" evidence="3">
    <location>
        <begin position="19"/>
        <end position="370"/>
    </location>
</feature>
<dbReference type="InParanoid" id="A0A6P8JAT0"/>
<keyword evidence="6" id="KW-1185">Reference proteome</keyword>